<comment type="pathway">
    <text evidence="2">Protein modification; protein lipoylation via exogenous pathway; protein N(6)-(lipoyl)lysine from lipoate: step 1/2.</text>
</comment>
<dbReference type="EC" id="6.3.1.20" evidence="3"/>
<dbReference type="SUPFAM" id="SSF82649">
    <property type="entry name" value="SufE/NifU"/>
    <property type="match status" value="1"/>
</dbReference>
<dbReference type="RefSeq" id="WP_204906182.1">
    <property type="nucleotide sequence ID" value="NZ_JACJKS010000006.1"/>
</dbReference>
<dbReference type="SUPFAM" id="SSF55681">
    <property type="entry name" value="Class II aaRS and biotin synthetases"/>
    <property type="match status" value="1"/>
</dbReference>
<comment type="caution">
    <text evidence="9">The sequence shown here is derived from an EMBL/GenBank/DDBJ whole genome shotgun (WGS) entry which is preliminary data.</text>
</comment>
<keyword evidence="5" id="KW-0547">Nucleotide-binding</keyword>
<dbReference type="InterPro" id="IPR019491">
    <property type="entry name" value="Lipoate_protein_ligase_C"/>
</dbReference>
<evidence type="ECO:0000256" key="3">
    <source>
        <dbReference type="ARBA" id="ARBA00012367"/>
    </source>
</evidence>
<dbReference type="Gene3D" id="3.30.390.50">
    <property type="entry name" value="CO dehydrogenase flavoprotein, C-terminal domain"/>
    <property type="match status" value="1"/>
</dbReference>
<keyword evidence="4 9" id="KW-0436">Ligase</keyword>
<dbReference type="Pfam" id="PF10437">
    <property type="entry name" value="Lip_prot_lig_C"/>
    <property type="match status" value="1"/>
</dbReference>
<dbReference type="NCBIfam" id="TIGR00545">
    <property type="entry name" value="lipoyltrans"/>
    <property type="match status" value="1"/>
</dbReference>
<protein>
    <recommendedName>
        <fullName evidence="3">lipoate--protein ligase</fullName>
        <ecNumber evidence="3">6.3.1.20</ecNumber>
    </recommendedName>
</protein>
<dbReference type="GO" id="GO:0005524">
    <property type="term" value="F:ATP binding"/>
    <property type="evidence" value="ECO:0007669"/>
    <property type="project" value="UniProtKB-KW"/>
</dbReference>
<evidence type="ECO:0000256" key="2">
    <source>
        <dbReference type="ARBA" id="ARBA00005124"/>
    </source>
</evidence>
<evidence type="ECO:0000256" key="5">
    <source>
        <dbReference type="ARBA" id="ARBA00022741"/>
    </source>
</evidence>
<dbReference type="PROSITE" id="PS51733">
    <property type="entry name" value="BPL_LPL_CATALYTIC"/>
    <property type="match status" value="1"/>
</dbReference>
<dbReference type="AlphaFoldDB" id="A0A938XCJ5"/>
<comment type="pathway">
    <text evidence="1">Protein modification; protein lipoylation via exogenous pathway; protein N(6)-(lipoyl)lysine from lipoate: step 2/2.</text>
</comment>
<dbReference type="GO" id="GO:0005737">
    <property type="term" value="C:cytoplasm"/>
    <property type="evidence" value="ECO:0007669"/>
    <property type="project" value="TreeGrafter"/>
</dbReference>
<dbReference type="InterPro" id="IPR045864">
    <property type="entry name" value="aa-tRNA-synth_II/BPL/LPL"/>
</dbReference>
<dbReference type="InterPro" id="IPR004562">
    <property type="entry name" value="LipoylTrfase_LipoateP_Ligase"/>
</dbReference>
<evidence type="ECO:0000259" key="8">
    <source>
        <dbReference type="PROSITE" id="PS51733"/>
    </source>
</evidence>
<evidence type="ECO:0000313" key="10">
    <source>
        <dbReference type="Proteomes" id="UP000705508"/>
    </source>
</evidence>
<dbReference type="GO" id="GO:0017118">
    <property type="term" value="F:lipoyltransferase activity"/>
    <property type="evidence" value="ECO:0007669"/>
    <property type="project" value="TreeGrafter"/>
</dbReference>
<evidence type="ECO:0000313" key="9">
    <source>
        <dbReference type="EMBL" id="MBM6948148.1"/>
    </source>
</evidence>
<dbReference type="GO" id="GO:0016979">
    <property type="term" value="F:lipoate-protein ligase activity"/>
    <property type="evidence" value="ECO:0007669"/>
    <property type="project" value="UniProtKB-EC"/>
</dbReference>
<dbReference type="GO" id="GO:0009249">
    <property type="term" value="P:protein lipoylation"/>
    <property type="evidence" value="ECO:0007669"/>
    <property type="project" value="InterPro"/>
</dbReference>
<sequence length="332" mass="38055">MIDTIRYTESGQFVPYHNLAVEKYLLETCGERECILYLWQNQRTVVIGRNQNAWKECRVSRLEEDGGYVARRLSGGGAVYHDLGNLNFTFLVRKKDYSVERQTEVILRAVRALGIPAVRSGRNDLLADGRKFSGNAYYEQGDYCYHHGTLMVDVDKEVLGSYLTVNKEKLKSKGVDSVRSRVANLREFVPDLTIDRLKAALRQAFEEVYGQRSTPLTEEELDGERLKADEEYFASWEWKFGRRLEFQFELSHRFPWGSLSVELKVDQGKVTDAAVYSDALKPGLILALPDCLKNARYSRKALCRQLGLLHPADPAEAEMLRDVIRWVASEEI</sequence>
<proteinExistence type="predicted"/>
<gene>
    <name evidence="9" type="ORF">H6A20_05690</name>
</gene>
<keyword evidence="6" id="KW-0067">ATP-binding</keyword>
<evidence type="ECO:0000256" key="4">
    <source>
        <dbReference type="ARBA" id="ARBA00022598"/>
    </source>
</evidence>
<evidence type="ECO:0000256" key="1">
    <source>
        <dbReference type="ARBA" id="ARBA00005085"/>
    </source>
</evidence>
<comment type="catalytic activity">
    <reaction evidence="7">
        <text>L-lysyl-[lipoyl-carrier protein] + (R)-lipoate + ATP = N(6)-[(R)-lipoyl]-L-lysyl-[lipoyl-carrier protein] + AMP + diphosphate + H(+)</text>
        <dbReference type="Rhea" id="RHEA:49288"/>
        <dbReference type="Rhea" id="RHEA-COMP:10500"/>
        <dbReference type="Rhea" id="RHEA-COMP:10502"/>
        <dbReference type="ChEBI" id="CHEBI:15378"/>
        <dbReference type="ChEBI" id="CHEBI:29969"/>
        <dbReference type="ChEBI" id="CHEBI:30616"/>
        <dbReference type="ChEBI" id="CHEBI:33019"/>
        <dbReference type="ChEBI" id="CHEBI:83088"/>
        <dbReference type="ChEBI" id="CHEBI:83099"/>
        <dbReference type="ChEBI" id="CHEBI:456215"/>
        <dbReference type="EC" id="6.3.1.20"/>
    </reaction>
</comment>
<dbReference type="CDD" id="cd16443">
    <property type="entry name" value="LplA"/>
    <property type="match status" value="1"/>
</dbReference>
<accession>A0A938XCJ5</accession>
<dbReference type="PANTHER" id="PTHR12561">
    <property type="entry name" value="LIPOATE-PROTEIN LIGASE"/>
    <property type="match status" value="1"/>
</dbReference>
<dbReference type="InterPro" id="IPR004143">
    <property type="entry name" value="BPL_LPL_catalytic"/>
</dbReference>
<name>A0A938XCJ5_9CLOT</name>
<dbReference type="PANTHER" id="PTHR12561:SF3">
    <property type="entry name" value="LIPOYLTRANSFERASE 1, MITOCHONDRIAL"/>
    <property type="match status" value="1"/>
</dbReference>
<evidence type="ECO:0000256" key="6">
    <source>
        <dbReference type="ARBA" id="ARBA00022840"/>
    </source>
</evidence>
<dbReference type="Pfam" id="PF21948">
    <property type="entry name" value="LplA-B_cat"/>
    <property type="match status" value="1"/>
</dbReference>
<dbReference type="Gene3D" id="3.30.930.10">
    <property type="entry name" value="Bira Bifunctional Protein, Domain 2"/>
    <property type="match status" value="1"/>
</dbReference>
<evidence type="ECO:0000256" key="7">
    <source>
        <dbReference type="ARBA" id="ARBA00048037"/>
    </source>
</evidence>
<reference evidence="9" key="2">
    <citation type="journal article" date="2021" name="Sci. Rep.">
        <title>The distribution of antibiotic resistance genes in chicken gut microbiota commensals.</title>
        <authorList>
            <person name="Juricova H."/>
            <person name="Matiasovicova J."/>
            <person name="Kubasova T."/>
            <person name="Cejkova D."/>
            <person name="Rychlik I."/>
        </authorList>
    </citation>
    <scope>NUCLEOTIDE SEQUENCE</scope>
    <source>
        <strain evidence="9">An582</strain>
    </source>
</reference>
<organism evidence="9 10">
    <name type="scientific">Mordavella massiliensis</name>
    <dbReference type="NCBI Taxonomy" id="1871024"/>
    <lineage>
        <taxon>Bacteria</taxon>
        <taxon>Bacillati</taxon>
        <taxon>Bacillota</taxon>
        <taxon>Clostridia</taxon>
        <taxon>Eubacteriales</taxon>
        <taxon>Clostridiaceae</taxon>
        <taxon>Mordavella</taxon>
    </lineage>
</organism>
<dbReference type="Proteomes" id="UP000705508">
    <property type="component" value="Unassembled WGS sequence"/>
</dbReference>
<feature type="domain" description="BPL/LPL catalytic" evidence="8">
    <location>
        <begin position="30"/>
        <end position="213"/>
    </location>
</feature>
<reference evidence="9" key="1">
    <citation type="submission" date="2020-08" db="EMBL/GenBank/DDBJ databases">
        <authorList>
            <person name="Cejkova D."/>
            <person name="Kubasova T."/>
            <person name="Jahodarova E."/>
            <person name="Rychlik I."/>
        </authorList>
    </citation>
    <scope>NUCLEOTIDE SEQUENCE</scope>
    <source>
        <strain evidence="9">An582</strain>
    </source>
</reference>
<dbReference type="EMBL" id="JACJKS010000006">
    <property type="protein sequence ID" value="MBM6948148.1"/>
    <property type="molecule type" value="Genomic_DNA"/>
</dbReference>